<dbReference type="AlphaFoldDB" id="A0A809S8A3"/>
<dbReference type="EMBL" id="AP021881">
    <property type="protein sequence ID" value="BBP00373.1"/>
    <property type="molecule type" value="Genomic_DNA"/>
</dbReference>
<evidence type="ECO:0000313" key="2">
    <source>
        <dbReference type="Proteomes" id="UP000463939"/>
    </source>
</evidence>
<dbReference type="KEGG" id="sniv:SFSGTM_10810"/>
<name>A0A809S8A3_9PROT</name>
<accession>A0A809S8A3</accession>
<gene>
    <name evidence="1" type="ORF">SFSGTM_10810</name>
</gene>
<keyword evidence="2" id="KW-1185">Reference proteome</keyword>
<protein>
    <submittedName>
        <fullName evidence="1">Uncharacterized protein</fullName>
    </submittedName>
</protein>
<reference evidence="2" key="1">
    <citation type="submission" date="2019-11" db="EMBL/GenBank/DDBJ databases">
        <title>Isolation and characterization of a novel species in the genus Sulfuriferula.</title>
        <authorList>
            <person name="Mochizuki J."/>
            <person name="Kojima H."/>
            <person name="Fukui M."/>
        </authorList>
    </citation>
    <scope>NUCLEOTIDE SEQUENCE [LARGE SCALE GENOMIC DNA]</scope>
    <source>
        <strain evidence="2">SGTM</strain>
    </source>
</reference>
<sequence length="79" mass="8891">MSVNVLIKKRDQLNQKIADYQKIEKRKITVADIAHKAKILNLPDEFLKTAFEQIALSYQNGVSTESQNANSQFPQGGQS</sequence>
<dbReference type="RefSeq" id="WP_162084314.1">
    <property type="nucleotide sequence ID" value="NZ_AP021881.1"/>
</dbReference>
<organism evidence="1 2">
    <name type="scientific">Sulfuriferula nivalis</name>
    <dbReference type="NCBI Taxonomy" id="2675298"/>
    <lineage>
        <taxon>Bacteria</taxon>
        <taxon>Pseudomonadati</taxon>
        <taxon>Pseudomonadota</taxon>
        <taxon>Betaproteobacteria</taxon>
        <taxon>Nitrosomonadales</taxon>
        <taxon>Sulfuricellaceae</taxon>
        <taxon>Sulfuriferula</taxon>
    </lineage>
</organism>
<proteinExistence type="predicted"/>
<evidence type="ECO:0000313" key="1">
    <source>
        <dbReference type="EMBL" id="BBP00373.1"/>
    </source>
</evidence>
<dbReference type="Proteomes" id="UP000463939">
    <property type="component" value="Chromosome"/>
</dbReference>